<proteinExistence type="inferred from homology"/>
<sequence>MKHFGAHPRQHFVLGTVNSFAAIPMLSKSIQRLSRSYASKAAPSSFPAYVLNAPATEVTTLANGLRVASEGGHGETATVGVWIGAGSRYETEANNGAAHFLEHMAFKGTAKRTQQQLEVEIENMGGHLNAYTSREQTVYYAKVFKKDVPQALDILSDILQNSKLDEAAIERERDVILREMEEVNKQQEEVIFDRLHETAFLGNGLGRTILGSEANVRSLTKGDLQDYIATHYTAPRMVIAGAGAVDHQQLVDLAQHSFGNLPTEPRVPVPEFGPVKFVGSDIRIRDDDLPLAHVAIGFESYGWTSENSFPLLVMQTLLGSWDRTSSAGLNASSKLSQVVAEQELAHSFMTFNTSYQDTGIFGVYAVADKYKLNDLTWYVMESLVRLVHKTSDDEVERAKTQLKASILMQLDGSSAVAEDIGRQLLVYGRRLTPAEIFARIDAVDAAAVRKVADDVINDKEHALAAVGPIHELPDYNFIRRRSYWVSR</sequence>
<dbReference type="MEROPS" id="M16.003"/>
<dbReference type="Pfam" id="PF00675">
    <property type="entry name" value="Peptidase_M16"/>
    <property type="match status" value="1"/>
</dbReference>
<reference evidence="17" key="1">
    <citation type="submission" date="2013-12" db="EMBL/GenBank/DDBJ databases">
        <title>The Genome Sequence of Aphanomyces invadans NJM9701.</title>
        <authorList>
            <consortium name="The Broad Institute Genomics Platform"/>
            <person name="Russ C."/>
            <person name="Tyler B."/>
            <person name="van West P."/>
            <person name="Dieguez-Uribeondo J."/>
            <person name="Young S.K."/>
            <person name="Zeng Q."/>
            <person name="Gargeya S."/>
            <person name="Fitzgerald M."/>
            <person name="Abouelleil A."/>
            <person name="Alvarado L."/>
            <person name="Chapman S.B."/>
            <person name="Gainer-Dewar J."/>
            <person name="Goldberg J."/>
            <person name="Griggs A."/>
            <person name="Gujja S."/>
            <person name="Hansen M."/>
            <person name="Howarth C."/>
            <person name="Imamovic A."/>
            <person name="Ireland A."/>
            <person name="Larimer J."/>
            <person name="McCowan C."/>
            <person name="Murphy C."/>
            <person name="Pearson M."/>
            <person name="Poon T.W."/>
            <person name="Priest M."/>
            <person name="Roberts A."/>
            <person name="Saif S."/>
            <person name="Shea T."/>
            <person name="Sykes S."/>
            <person name="Wortman J."/>
            <person name="Nusbaum C."/>
            <person name="Birren B."/>
        </authorList>
    </citation>
    <scope>NUCLEOTIDE SEQUENCE [LARGE SCALE GENOMIC DNA]</scope>
    <source>
        <strain evidence="17">NJM9701</strain>
    </source>
</reference>
<evidence type="ECO:0000256" key="2">
    <source>
        <dbReference type="ARBA" id="ARBA00001947"/>
    </source>
</evidence>
<dbReference type="PANTHER" id="PTHR11851:SF149">
    <property type="entry name" value="GH01077P"/>
    <property type="match status" value="1"/>
</dbReference>
<dbReference type="STRING" id="157072.A0A024UPT7"/>
<dbReference type="PANTHER" id="PTHR11851">
    <property type="entry name" value="METALLOPROTEASE"/>
    <property type="match status" value="1"/>
</dbReference>
<accession>A0A024UPT7</accession>
<evidence type="ECO:0000256" key="7">
    <source>
        <dbReference type="ARBA" id="ARBA00022723"/>
    </source>
</evidence>
<keyword evidence="6" id="KW-0645">Protease</keyword>
<name>A0A024UPT7_9STRA</name>
<evidence type="ECO:0000256" key="14">
    <source>
        <dbReference type="RuleBase" id="RU004447"/>
    </source>
</evidence>
<comment type="subcellular location">
    <subcellularLocation>
        <location evidence="3">Mitochondrion</location>
    </subcellularLocation>
</comment>
<dbReference type="GO" id="GO:0005759">
    <property type="term" value="C:mitochondrial matrix"/>
    <property type="evidence" value="ECO:0007669"/>
    <property type="project" value="UniProtKB-ARBA"/>
</dbReference>
<keyword evidence="8" id="KW-0378">Hydrolase</keyword>
<dbReference type="PROSITE" id="PS00143">
    <property type="entry name" value="INSULINASE"/>
    <property type="match status" value="1"/>
</dbReference>
<evidence type="ECO:0000313" key="17">
    <source>
        <dbReference type="EMBL" id="ETW08210.1"/>
    </source>
</evidence>
<dbReference type="InterPro" id="IPR050361">
    <property type="entry name" value="MPP/UQCRC_Complex"/>
</dbReference>
<evidence type="ECO:0000259" key="15">
    <source>
        <dbReference type="Pfam" id="PF00675"/>
    </source>
</evidence>
<keyword evidence="9" id="KW-0862">Zinc</keyword>
<dbReference type="GO" id="GO:0004222">
    <property type="term" value="F:metalloendopeptidase activity"/>
    <property type="evidence" value="ECO:0007669"/>
    <property type="project" value="UniProtKB-EC"/>
</dbReference>
<evidence type="ECO:0000259" key="16">
    <source>
        <dbReference type="Pfam" id="PF05193"/>
    </source>
</evidence>
<keyword evidence="10" id="KW-0809">Transit peptide</keyword>
<dbReference type="GeneID" id="20077908"/>
<dbReference type="AlphaFoldDB" id="A0A024UPT7"/>
<keyword evidence="11" id="KW-0482">Metalloprotease</keyword>
<evidence type="ECO:0000256" key="8">
    <source>
        <dbReference type="ARBA" id="ARBA00022801"/>
    </source>
</evidence>
<keyword evidence="12" id="KW-0496">Mitochondrion</keyword>
<dbReference type="VEuPathDB" id="FungiDB:H310_00858"/>
<dbReference type="eggNOG" id="KOG0960">
    <property type="taxonomic scope" value="Eukaryota"/>
</dbReference>
<dbReference type="FunFam" id="3.30.830.10:FF:000001">
    <property type="entry name" value="Mitochondrial-processing peptidase subunit beta, mitochondrial"/>
    <property type="match status" value="1"/>
</dbReference>
<evidence type="ECO:0000256" key="12">
    <source>
        <dbReference type="ARBA" id="ARBA00023128"/>
    </source>
</evidence>
<dbReference type="InterPro" id="IPR011765">
    <property type="entry name" value="Pept_M16_N"/>
</dbReference>
<feature type="domain" description="Peptidase M16 C-terminal" evidence="16">
    <location>
        <begin position="218"/>
        <end position="402"/>
    </location>
</feature>
<dbReference type="InterPro" id="IPR001431">
    <property type="entry name" value="Pept_M16_Zn_BS"/>
</dbReference>
<dbReference type="InterPro" id="IPR011249">
    <property type="entry name" value="Metalloenz_LuxS/M16"/>
</dbReference>
<evidence type="ECO:0000256" key="11">
    <source>
        <dbReference type="ARBA" id="ARBA00023049"/>
    </source>
</evidence>
<dbReference type="Pfam" id="PF05193">
    <property type="entry name" value="Peptidase_M16_C"/>
    <property type="match status" value="1"/>
</dbReference>
<evidence type="ECO:0000256" key="9">
    <source>
        <dbReference type="ARBA" id="ARBA00022833"/>
    </source>
</evidence>
<dbReference type="RefSeq" id="XP_008862015.1">
    <property type="nucleotide sequence ID" value="XM_008863793.1"/>
</dbReference>
<comment type="similarity">
    <text evidence="4 14">Belongs to the peptidase M16 family.</text>
</comment>
<feature type="domain" description="Peptidase M16 N-terminal" evidence="15">
    <location>
        <begin position="66"/>
        <end position="211"/>
    </location>
</feature>
<dbReference type="OrthoDB" id="10251424at2759"/>
<organism evidence="17">
    <name type="scientific">Aphanomyces invadans</name>
    <dbReference type="NCBI Taxonomy" id="157072"/>
    <lineage>
        <taxon>Eukaryota</taxon>
        <taxon>Sar</taxon>
        <taxon>Stramenopiles</taxon>
        <taxon>Oomycota</taxon>
        <taxon>Saprolegniomycetes</taxon>
        <taxon>Saprolegniales</taxon>
        <taxon>Verrucalvaceae</taxon>
        <taxon>Aphanomyces</taxon>
    </lineage>
</organism>
<protein>
    <recommendedName>
        <fullName evidence="5">mitochondrial processing peptidase</fullName>
        <ecNumber evidence="5">3.4.24.64</ecNumber>
    </recommendedName>
    <alternativeName>
        <fullName evidence="13">Beta-MPP</fullName>
    </alternativeName>
</protein>
<evidence type="ECO:0000256" key="4">
    <source>
        <dbReference type="ARBA" id="ARBA00007261"/>
    </source>
</evidence>
<keyword evidence="7" id="KW-0479">Metal-binding</keyword>
<dbReference type="SUPFAM" id="SSF63411">
    <property type="entry name" value="LuxS/MPP-like metallohydrolase"/>
    <property type="match status" value="2"/>
</dbReference>
<dbReference type="GO" id="GO:0046872">
    <property type="term" value="F:metal ion binding"/>
    <property type="evidence" value="ECO:0007669"/>
    <property type="project" value="UniProtKB-KW"/>
</dbReference>
<dbReference type="FunFam" id="3.30.830.10:FF:000002">
    <property type="entry name" value="Mitochondrial-processing peptidase subunit beta"/>
    <property type="match status" value="1"/>
</dbReference>
<evidence type="ECO:0000256" key="6">
    <source>
        <dbReference type="ARBA" id="ARBA00022670"/>
    </source>
</evidence>
<evidence type="ECO:0000256" key="10">
    <source>
        <dbReference type="ARBA" id="ARBA00022946"/>
    </source>
</evidence>
<evidence type="ECO:0000256" key="1">
    <source>
        <dbReference type="ARBA" id="ARBA00001098"/>
    </source>
</evidence>
<gene>
    <name evidence="17" type="ORF">H310_00858</name>
</gene>
<comment type="cofactor">
    <cofactor evidence="2">
        <name>Zn(2+)</name>
        <dbReference type="ChEBI" id="CHEBI:29105"/>
    </cofactor>
</comment>
<dbReference type="GO" id="GO:0006508">
    <property type="term" value="P:proteolysis"/>
    <property type="evidence" value="ECO:0007669"/>
    <property type="project" value="UniProtKB-KW"/>
</dbReference>
<evidence type="ECO:0000256" key="5">
    <source>
        <dbReference type="ARBA" id="ARBA00012299"/>
    </source>
</evidence>
<dbReference type="EC" id="3.4.24.64" evidence="5"/>
<dbReference type="InterPro" id="IPR007863">
    <property type="entry name" value="Peptidase_M16_C"/>
</dbReference>
<evidence type="ECO:0000256" key="3">
    <source>
        <dbReference type="ARBA" id="ARBA00004173"/>
    </source>
</evidence>
<feature type="non-terminal residue" evidence="17">
    <location>
        <position position="1"/>
    </location>
</feature>
<dbReference type="EMBL" id="KI913953">
    <property type="protein sequence ID" value="ETW08210.1"/>
    <property type="molecule type" value="Genomic_DNA"/>
</dbReference>
<comment type="catalytic activity">
    <reaction evidence="1">
        <text>Release of N-terminal transit peptides from precursor proteins imported into the mitochondrion, typically with Arg in position P2.</text>
        <dbReference type="EC" id="3.4.24.64"/>
    </reaction>
</comment>
<evidence type="ECO:0000256" key="13">
    <source>
        <dbReference type="ARBA" id="ARBA00031018"/>
    </source>
</evidence>
<dbReference type="Gene3D" id="3.30.830.10">
    <property type="entry name" value="Metalloenzyme, LuxS/M16 peptidase-like"/>
    <property type="match status" value="2"/>
</dbReference>